<feature type="compositionally biased region" description="Basic and acidic residues" evidence="1">
    <location>
        <begin position="101"/>
        <end position="115"/>
    </location>
</feature>
<evidence type="ECO:0000313" key="4">
    <source>
        <dbReference type="Proteomes" id="UP001302126"/>
    </source>
</evidence>
<feature type="domain" description="C2H2-type" evidence="2">
    <location>
        <begin position="265"/>
        <end position="288"/>
    </location>
</feature>
<feature type="compositionally biased region" description="Basic and acidic residues" evidence="1">
    <location>
        <begin position="35"/>
        <end position="61"/>
    </location>
</feature>
<reference evidence="3" key="1">
    <citation type="journal article" date="2023" name="Mol. Phylogenet. Evol.">
        <title>Genome-scale phylogeny and comparative genomics of the fungal order Sordariales.</title>
        <authorList>
            <person name="Hensen N."/>
            <person name="Bonometti L."/>
            <person name="Westerberg I."/>
            <person name="Brannstrom I.O."/>
            <person name="Guillou S."/>
            <person name="Cros-Aarteil S."/>
            <person name="Calhoun S."/>
            <person name="Haridas S."/>
            <person name="Kuo A."/>
            <person name="Mondo S."/>
            <person name="Pangilinan J."/>
            <person name="Riley R."/>
            <person name="LaButti K."/>
            <person name="Andreopoulos B."/>
            <person name="Lipzen A."/>
            <person name="Chen C."/>
            <person name="Yan M."/>
            <person name="Daum C."/>
            <person name="Ng V."/>
            <person name="Clum A."/>
            <person name="Steindorff A."/>
            <person name="Ohm R.A."/>
            <person name="Martin F."/>
            <person name="Silar P."/>
            <person name="Natvig D.O."/>
            <person name="Lalanne C."/>
            <person name="Gautier V."/>
            <person name="Ament-Velasquez S.L."/>
            <person name="Kruys A."/>
            <person name="Hutchinson M.I."/>
            <person name="Powell A.J."/>
            <person name="Barry K."/>
            <person name="Miller A.N."/>
            <person name="Grigoriev I.V."/>
            <person name="Debuchy R."/>
            <person name="Gladieux P."/>
            <person name="Hiltunen Thoren M."/>
            <person name="Johannesson H."/>
        </authorList>
    </citation>
    <scope>NUCLEOTIDE SEQUENCE</scope>
    <source>
        <strain evidence="3">PSN309</strain>
    </source>
</reference>
<feature type="region of interest" description="Disordered" evidence="1">
    <location>
        <begin position="477"/>
        <end position="511"/>
    </location>
</feature>
<feature type="compositionally biased region" description="Low complexity" evidence="1">
    <location>
        <begin position="87"/>
        <end position="100"/>
    </location>
</feature>
<feature type="compositionally biased region" description="Acidic residues" evidence="1">
    <location>
        <begin position="1"/>
        <end position="10"/>
    </location>
</feature>
<dbReference type="InterPro" id="IPR013087">
    <property type="entry name" value="Znf_C2H2_type"/>
</dbReference>
<evidence type="ECO:0000259" key="2">
    <source>
        <dbReference type="PROSITE" id="PS00028"/>
    </source>
</evidence>
<comment type="caution">
    <text evidence="3">The sequence shown here is derived from an EMBL/GenBank/DDBJ whole genome shotgun (WGS) entry which is preliminary data.</text>
</comment>
<feature type="compositionally biased region" description="Gly residues" evidence="1">
    <location>
        <begin position="492"/>
        <end position="511"/>
    </location>
</feature>
<evidence type="ECO:0000256" key="1">
    <source>
        <dbReference type="SAM" id="MobiDB-lite"/>
    </source>
</evidence>
<accession>A0AAN7AKG9</accession>
<dbReference type="PROSITE" id="PS00028">
    <property type="entry name" value="ZINC_FINGER_C2H2_1"/>
    <property type="match status" value="1"/>
</dbReference>
<name>A0AAN7AKG9_9PEZI</name>
<feature type="region of interest" description="Disordered" evidence="1">
    <location>
        <begin position="1"/>
        <end position="249"/>
    </location>
</feature>
<reference evidence="3" key="2">
    <citation type="submission" date="2023-05" db="EMBL/GenBank/DDBJ databases">
        <authorList>
            <consortium name="Lawrence Berkeley National Laboratory"/>
            <person name="Steindorff A."/>
            <person name="Hensen N."/>
            <person name="Bonometti L."/>
            <person name="Westerberg I."/>
            <person name="Brannstrom I.O."/>
            <person name="Guillou S."/>
            <person name="Cros-Aarteil S."/>
            <person name="Calhoun S."/>
            <person name="Haridas S."/>
            <person name="Kuo A."/>
            <person name="Mondo S."/>
            <person name="Pangilinan J."/>
            <person name="Riley R."/>
            <person name="Labutti K."/>
            <person name="Andreopoulos B."/>
            <person name="Lipzen A."/>
            <person name="Chen C."/>
            <person name="Yanf M."/>
            <person name="Daum C."/>
            <person name="Ng V."/>
            <person name="Clum A."/>
            <person name="Ohm R."/>
            <person name="Martin F."/>
            <person name="Silar P."/>
            <person name="Natvig D."/>
            <person name="Lalanne C."/>
            <person name="Gautier V."/>
            <person name="Ament-Velasquez S.L."/>
            <person name="Kruys A."/>
            <person name="Hutchinson M.I."/>
            <person name="Powell A.J."/>
            <person name="Barry K."/>
            <person name="Miller A.N."/>
            <person name="Grigoriev I.V."/>
            <person name="Debuchy R."/>
            <person name="Gladieux P."/>
            <person name="Thoren M.H."/>
            <person name="Johannesson H."/>
        </authorList>
    </citation>
    <scope>NUCLEOTIDE SEQUENCE</scope>
    <source>
        <strain evidence="3">PSN309</strain>
    </source>
</reference>
<sequence length="511" mass="57430">MPWDPADWESDEARLSHPASADEESLRRSVSVVENHQDIGVEQAIEEHRNGSHEEHHHGEVVEDSYDEYYGDDDVDVMEVDSPQLPTQHNQNHQTQSQSRSESESESTPKAKEFKPLAPLKNSQVQVILRSSPRREYYAPAPEEIEDEHEEEEEVLITSDLLPKPKKVHPSPLKTTTFPSPKQERSTENNTPLIQPKKRGRPKGWKPGTPYSAGGQGSGSSTPRPVVKKPPGQRGRPARRPPKNPALTSRQLYLKLNPHFFSFGCEWEGCPAQLHNLETLRRHILVVHGRPPPPPAMSESGSEDGETEKDDERPEKPTDEQEQEPSITCKWAKCSSSSSPTNQPPTYSLPEFPAHVESAHIQPYLWHAGDGPQNTSGLRPLRVPDPATDPLPSYLFDEEGKLQLTPSVRDQQVENDEDRKRRQAKVYRVLQTQAENAPDEPEYTHEEEKDIHRVKNERSKRIRMFREYAHRMAAEAEAEAAGVDGQEAQGQGHQGFGGAYGGHIGMGNGFS</sequence>
<keyword evidence="4" id="KW-1185">Reference proteome</keyword>
<evidence type="ECO:0000313" key="3">
    <source>
        <dbReference type="EMBL" id="KAK4190029.1"/>
    </source>
</evidence>
<dbReference type="EMBL" id="MU864370">
    <property type="protein sequence ID" value="KAK4190029.1"/>
    <property type="molecule type" value="Genomic_DNA"/>
</dbReference>
<proteinExistence type="predicted"/>
<feature type="compositionally biased region" description="Basic and acidic residues" evidence="1">
    <location>
        <begin position="310"/>
        <end position="319"/>
    </location>
</feature>
<gene>
    <name evidence="3" type="ORF">QBC35DRAFT_491804</name>
</gene>
<feature type="compositionally biased region" description="Low complexity" evidence="1">
    <location>
        <begin position="479"/>
        <end position="491"/>
    </location>
</feature>
<protein>
    <recommendedName>
        <fullName evidence="2">C2H2-type domain-containing protein</fullName>
    </recommendedName>
</protein>
<feature type="region of interest" description="Disordered" evidence="1">
    <location>
        <begin position="287"/>
        <end position="351"/>
    </location>
</feature>
<feature type="compositionally biased region" description="Acidic residues" evidence="1">
    <location>
        <begin position="62"/>
        <end position="79"/>
    </location>
</feature>
<dbReference type="Proteomes" id="UP001302126">
    <property type="component" value="Unassembled WGS sequence"/>
</dbReference>
<feature type="compositionally biased region" description="Basic and acidic residues" evidence="1">
    <location>
        <begin position="442"/>
        <end position="455"/>
    </location>
</feature>
<organism evidence="3 4">
    <name type="scientific">Podospora australis</name>
    <dbReference type="NCBI Taxonomy" id="1536484"/>
    <lineage>
        <taxon>Eukaryota</taxon>
        <taxon>Fungi</taxon>
        <taxon>Dikarya</taxon>
        <taxon>Ascomycota</taxon>
        <taxon>Pezizomycotina</taxon>
        <taxon>Sordariomycetes</taxon>
        <taxon>Sordariomycetidae</taxon>
        <taxon>Sordariales</taxon>
        <taxon>Podosporaceae</taxon>
        <taxon>Podospora</taxon>
    </lineage>
</organism>
<dbReference type="AlphaFoldDB" id="A0AAN7AKG9"/>
<feature type="compositionally biased region" description="Acidic residues" evidence="1">
    <location>
        <begin position="143"/>
        <end position="155"/>
    </location>
</feature>
<feature type="region of interest" description="Disordered" evidence="1">
    <location>
        <begin position="400"/>
        <end position="455"/>
    </location>
</feature>